<dbReference type="AlphaFoldDB" id="A0A8H5GJG3"/>
<keyword evidence="4" id="KW-1185">Reference proteome</keyword>
<dbReference type="Pfam" id="PF00646">
    <property type="entry name" value="F-box"/>
    <property type="match status" value="1"/>
</dbReference>
<feature type="transmembrane region" description="Helical" evidence="1">
    <location>
        <begin position="46"/>
        <end position="65"/>
    </location>
</feature>
<reference evidence="3 4" key="1">
    <citation type="journal article" date="2020" name="ISME J.">
        <title>Uncovering the hidden diversity of litter-decomposition mechanisms in mushroom-forming fungi.</title>
        <authorList>
            <person name="Floudas D."/>
            <person name="Bentzer J."/>
            <person name="Ahren D."/>
            <person name="Johansson T."/>
            <person name="Persson P."/>
            <person name="Tunlid A."/>
        </authorList>
    </citation>
    <scope>NUCLEOTIDE SEQUENCE [LARGE SCALE GENOMIC DNA]</scope>
    <source>
        <strain evidence="3 4">CBS 291.85</strain>
    </source>
</reference>
<protein>
    <recommendedName>
        <fullName evidence="2">F-box domain-containing protein</fullName>
    </recommendedName>
</protein>
<evidence type="ECO:0000313" key="4">
    <source>
        <dbReference type="Proteomes" id="UP000559256"/>
    </source>
</evidence>
<dbReference type="CDD" id="cd09917">
    <property type="entry name" value="F-box_SF"/>
    <property type="match status" value="1"/>
</dbReference>
<keyword evidence="1" id="KW-1133">Transmembrane helix</keyword>
<keyword evidence="1" id="KW-0472">Membrane</keyword>
<keyword evidence="1" id="KW-0812">Transmembrane</keyword>
<evidence type="ECO:0000259" key="2">
    <source>
        <dbReference type="PROSITE" id="PS50181"/>
    </source>
</evidence>
<feature type="domain" description="F-box" evidence="2">
    <location>
        <begin position="11"/>
        <end position="60"/>
    </location>
</feature>
<dbReference type="OrthoDB" id="2962022at2759"/>
<dbReference type="SUPFAM" id="SSF81383">
    <property type="entry name" value="F-box domain"/>
    <property type="match status" value="1"/>
</dbReference>
<evidence type="ECO:0000256" key="1">
    <source>
        <dbReference type="SAM" id="Phobius"/>
    </source>
</evidence>
<dbReference type="InterPro" id="IPR036047">
    <property type="entry name" value="F-box-like_dom_sf"/>
</dbReference>
<dbReference type="PROSITE" id="PS50181">
    <property type="entry name" value="FBOX"/>
    <property type="match status" value="1"/>
</dbReference>
<comment type="caution">
    <text evidence="3">The sequence shown here is derived from an EMBL/GenBank/DDBJ whole genome shotgun (WGS) entry which is preliminary data.</text>
</comment>
<proteinExistence type="predicted"/>
<gene>
    <name evidence="3" type="ORF">D9758_006622</name>
</gene>
<dbReference type="Proteomes" id="UP000559256">
    <property type="component" value="Unassembled WGS sequence"/>
</dbReference>
<name>A0A8H5GJG3_9AGAR</name>
<organism evidence="3 4">
    <name type="scientific">Tetrapyrgos nigripes</name>
    <dbReference type="NCBI Taxonomy" id="182062"/>
    <lineage>
        <taxon>Eukaryota</taxon>
        <taxon>Fungi</taxon>
        <taxon>Dikarya</taxon>
        <taxon>Basidiomycota</taxon>
        <taxon>Agaricomycotina</taxon>
        <taxon>Agaricomycetes</taxon>
        <taxon>Agaricomycetidae</taxon>
        <taxon>Agaricales</taxon>
        <taxon>Marasmiineae</taxon>
        <taxon>Marasmiaceae</taxon>
        <taxon>Tetrapyrgos</taxon>
    </lineage>
</organism>
<sequence length="367" mass="41843">MAPFSSLSINTCGFGELSPELVDRILSHLSTDELYRISRVCRFLKMHVDALLLLLFWFLTLYTLFFEDNHLPSLQRVQFRTCFIVSGSVVLQFLLCERWSNLELDLYVQSRYAHDVGVFLESCGYRYEARPGQKSSFQLALQVTRDIIRSYDRLHSHHGIDAVFDFRKGSLTVQLVACVRSVFDVLMSFHSTVVQNFATFEAVYSLFPRATFLDKVTLLTFPPGLDDAECRAAIAKYGEKKRKASDESEFMPGPPTKKSRIILDAFESGPLGFIWDSQNFSCGYDSILTILTDMWSVKPSFWTKEWSSYNAVIDVSIFACAWASRDVGLKSHRNSRFTSRSVHDFFFLVDPSDDPSSPLDESSSLSL</sequence>
<dbReference type="EMBL" id="JAACJM010000025">
    <property type="protein sequence ID" value="KAF5366048.1"/>
    <property type="molecule type" value="Genomic_DNA"/>
</dbReference>
<accession>A0A8H5GJG3</accession>
<dbReference type="InterPro" id="IPR001810">
    <property type="entry name" value="F-box_dom"/>
</dbReference>
<evidence type="ECO:0000313" key="3">
    <source>
        <dbReference type="EMBL" id="KAF5366048.1"/>
    </source>
</evidence>